<evidence type="ECO:0000313" key="1">
    <source>
        <dbReference type="EMBL" id="XDQ56531.1"/>
    </source>
</evidence>
<gene>
    <name evidence="1" type="ORF">AB5J53_35090</name>
</gene>
<organism evidence="1">
    <name type="scientific">Streptomyces sp. R41</name>
    <dbReference type="NCBI Taxonomy" id="3238632"/>
    <lineage>
        <taxon>Bacteria</taxon>
        <taxon>Bacillati</taxon>
        <taxon>Actinomycetota</taxon>
        <taxon>Actinomycetes</taxon>
        <taxon>Kitasatosporales</taxon>
        <taxon>Streptomycetaceae</taxon>
        <taxon>Streptomyces</taxon>
    </lineage>
</organism>
<reference evidence="1" key="1">
    <citation type="submission" date="2024-07" db="EMBL/GenBank/DDBJ databases">
        <authorList>
            <person name="Yu S.T."/>
        </authorList>
    </citation>
    <scope>NUCLEOTIDE SEQUENCE</scope>
    <source>
        <strain evidence="1">R41</strain>
    </source>
</reference>
<proteinExistence type="predicted"/>
<protein>
    <submittedName>
        <fullName evidence="1">Uncharacterized protein</fullName>
    </submittedName>
</protein>
<dbReference type="EMBL" id="CP163443">
    <property type="protein sequence ID" value="XDQ56531.1"/>
    <property type="molecule type" value="Genomic_DNA"/>
</dbReference>
<accession>A0AB39RPC2</accession>
<sequence>MRAQQQVQRHALLGALGGPLAEQAQVGAREVRIAGAAQEQADAVPGRRGDLQVLHVVRELRITGERLEGIAGHSPGQLVDPGLTAQREHPAAAERVTAGSCGRTGGL</sequence>
<dbReference type="AlphaFoldDB" id="A0AB39RPC2"/>
<dbReference type="RefSeq" id="WP_369249612.1">
    <property type="nucleotide sequence ID" value="NZ_CP163443.1"/>
</dbReference>
<name>A0AB39RPC2_9ACTN</name>